<feature type="non-terminal residue" evidence="2">
    <location>
        <position position="1"/>
    </location>
</feature>
<keyword evidence="1" id="KW-1133">Transmembrane helix</keyword>
<feature type="transmembrane region" description="Helical" evidence="1">
    <location>
        <begin position="30"/>
        <end position="51"/>
    </location>
</feature>
<evidence type="ECO:0000313" key="2">
    <source>
        <dbReference type="EMBL" id="JAC72991.1"/>
    </source>
</evidence>
<dbReference type="EMBL" id="GBEZ01012947">
    <property type="protein sequence ID" value="JAC72991.1"/>
    <property type="molecule type" value="Transcribed_RNA"/>
</dbReference>
<accession>A0A061RR09</accession>
<reference evidence="2" key="1">
    <citation type="submission" date="2014-05" db="EMBL/GenBank/DDBJ databases">
        <title>The transcriptome of the halophilic microalga Tetraselmis sp. GSL018 isolated from the Great Salt Lake, Utah.</title>
        <authorList>
            <person name="Jinkerson R.E."/>
            <person name="D'Adamo S."/>
            <person name="Posewitz M.C."/>
        </authorList>
    </citation>
    <scope>NUCLEOTIDE SEQUENCE</scope>
    <source>
        <strain evidence="2">GSL018</strain>
    </source>
</reference>
<sequence>RQEANIITLVTRQGYISTCRLRRVSTLSSVHLGGLGVPCISCLFWPLVLAAEAYERSRFPHFSHRLQCKPA</sequence>
<keyword evidence="1" id="KW-0812">Transmembrane</keyword>
<protein>
    <submittedName>
        <fullName evidence="2">Uncharacterized protein</fullName>
    </submittedName>
</protein>
<dbReference type="AlphaFoldDB" id="A0A061RR09"/>
<organism evidence="2">
    <name type="scientific">Tetraselmis sp. GSL018</name>
    <dbReference type="NCBI Taxonomy" id="582737"/>
    <lineage>
        <taxon>Eukaryota</taxon>
        <taxon>Viridiplantae</taxon>
        <taxon>Chlorophyta</taxon>
        <taxon>core chlorophytes</taxon>
        <taxon>Chlorodendrophyceae</taxon>
        <taxon>Chlorodendrales</taxon>
        <taxon>Chlorodendraceae</taxon>
        <taxon>Tetraselmis</taxon>
    </lineage>
</organism>
<proteinExistence type="predicted"/>
<gene>
    <name evidence="2" type="ORF">TSPGSL018_30008</name>
</gene>
<evidence type="ECO:0000256" key="1">
    <source>
        <dbReference type="SAM" id="Phobius"/>
    </source>
</evidence>
<name>A0A061RR09_9CHLO</name>
<keyword evidence="1" id="KW-0472">Membrane</keyword>